<evidence type="ECO:0000313" key="2">
    <source>
        <dbReference type="EMBL" id="KAF4504707.1"/>
    </source>
</evidence>
<comment type="caution">
    <text evidence="2">The sequence shown here is derived from an EMBL/GenBank/DDBJ whole genome shotgun (WGS) entry which is preliminary data.</text>
</comment>
<name>A0A8H4LTP1_9HYPO</name>
<organism evidence="2 3">
    <name type="scientific">Ophiocordyceps sinensis</name>
    <dbReference type="NCBI Taxonomy" id="72228"/>
    <lineage>
        <taxon>Eukaryota</taxon>
        <taxon>Fungi</taxon>
        <taxon>Dikarya</taxon>
        <taxon>Ascomycota</taxon>
        <taxon>Pezizomycotina</taxon>
        <taxon>Sordariomycetes</taxon>
        <taxon>Hypocreomycetidae</taxon>
        <taxon>Hypocreales</taxon>
        <taxon>Ophiocordycipitaceae</taxon>
        <taxon>Ophiocordyceps</taxon>
    </lineage>
</organism>
<dbReference type="Pfam" id="PF21858">
    <property type="entry name" value="DUF6914"/>
    <property type="match status" value="1"/>
</dbReference>
<feature type="region of interest" description="Disordered" evidence="1">
    <location>
        <begin position="430"/>
        <end position="469"/>
    </location>
</feature>
<keyword evidence="3" id="KW-1185">Reference proteome</keyword>
<evidence type="ECO:0000256" key="1">
    <source>
        <dbReference type="SAM" id="MobiDB-lite"/>
    </source>
</evidence>
<dbReference type="InterPro" id="IPR054208">
    <property type="entry name" value="DUF6914"/>
</dbReference>
<evidence type="ECO:0000313" key="3">
    <source>
        <dbReference type="Proteomes" id="UP000557566"/>
    </source>
</evidence>
<sequence length="535" mass="60571">MINYLHLSKRQPPPERNLHLALFTRSQFMSVDEAERSVEAFHWAFQVSPTAEGAKSDMYHVVNGIKPGDDMRNFHYEKREVNPGTMKTLLGRINLGKVPSTIDNGRIDEILQRIPVPNPQRGGNCVSWAMDATRELQNAQVIGNFDLPRFQEQVLTYGRGRLEAALDFSGEIYDWEHSEIAEYDYSKQQIRRLCEGRKRSPCRLEGNSDDETNPRTGETNPGTGEKLPKTGDEITKVDPVGERPIKLKKVGTVVAGVMNDTLPGWTEIEEHTAKLNRELGAISASPPAADKAALIAKTLRTYYDDVELTVFENYCPGVPEILSNYKKEVAEYKSLKNGLTTGERNLKIAWFVTKGTVSTINDVFRDWIPGVEEGEDGNRKEWTRIYDMANDKSKSFWDVAREVLVSPFKIFGDTINRFARHYGPGVSIAEDLKRDKTRPKGPSEDDNTIPDQPVKPADRKPPPGLSKNNLEQWDLFLGNQLDQDEAAMCVHDKITKENKAGVRHGKGAWKTKLPELTKQCYYELFSQWNAKETDK</sequence>
<feature type="compositionally biased region" description="Basic and acidic residues" evidence="1">
    <location>
        <begin position="226"/>
        <end position="240"/>
    </location>
</feature>
<gene>
    <name evidence="2" type="ORF">G6O67_008123</name>
</gene>
<dbReference type="OrthoDB" id="4926524at2759"/>
<reference evidence="2 3" key="1">
    <citation type="journal article" date="2020" name="Genome Biol. Evol.">
        <title>A new high-quality draft genome assembly of the Chinese cordyceps Ophiocordyceps sinensis.</title>
        <authorList>
            <person name="Shu R."/>
            <person name="Zhang J."/>
            <person name="Meng Q."/>
            <person name="Zhang H."/>
            <person name="Zhou G."/>
            <person name="Li M."/>
            <person name="Wu P."/>
            <person name="Zhao Y."/>
            <person name="Chen C."/>
            <person name="Qin Q."/>
        </authorList>
    </citation>
    <scope>NUCLEOTIDE SEQUENCE [LARGE SCALE GENOMIC DNA]</scope>
    <source>
        <strain evidence="2 3">IOZ07</strain>
    </source>
</reference>
<dbReference type="EMBL" id="JAAVMX010000009">
    <property type="protein sequence ID" value="KAF4504707.1"/>
    <property type="molecule type" value="Genomic_DNA"/>
</dbReference>
<feature type="region of interest" description="Disordered" evidence="1">
    <location>
        <begin position="200"/>
        <end position="240"/>
    </location>
</feature>
<protein>
    <submittedName>
        <fullName evidence="2">Uncharacterized protein</fullName>
    </submittedName>
</protein>
<proteinExistence type="predicted"/>
<dbReference type="Proteomes" id="UP000557566">
    <property type="component" value="Unassembled WGS sequence"/>
</dbReference>
<accession>A0A8H4LTP1</accession>
<dbReference type="AlphaFoldDB" id="A0A8H4LTP1"/>